<evidence type="ECO:0000256" key="3">
    <source>
        <dbReference type="ARBA" id="ARBA00023098"/>
    </source>
</evidence>
<feature type="domain" description="PNPLA" evidence="6">
    <location>
        <begin position="59"/>
        <end position="217"/>
    </location>
</feature>
<dbReference type="InterPro" id="IPR050301">
    <property type="entry name" value="NTE"/>
</dbReference>
<evidence type="ECO:0000256" key="1">
    <source>
        <dbReference type="ARBA" id="ARBA00022801"/>
    </source>
</evidence>
<feature type="short sequence motif" description="GXSXG" evidence="4">
    <location>
        <begin position="90"/>
        <end position="94"/>
    </location>
</feature>
<dbReference type="PANTHER" id="PTHR14226:SF29">
    <property type="entry name" value="NEUROPATHY TARGET ESTERASE SWS"/>
    <property type="match status" value="1"/>
</dbReference>
<feature type="active site" description="Proton acceptor" evidence="4">
    <location>
        <position position="204"/>
    </location>
</feature>
<dbReference type="AlphaFoldDB" id="A0A2T1IX35"/>
<dbReference type="RefSeq" id="WP_005016034.1">
    <property type="nucleotide sequence ID" value="NZ_BKHE01000011.1"/>
</dbReference>
<dbReference type="EMBL" id="DPXL01000027">
    <property type="protein sequence ID" value="HCM30554.1"/>
    <property type="molecule type" value="Genomic_DNA"/>
</dbReference>
<keyword evidence="1 4" id="KW-0378">Hydrolase</keyword>
<dbReference type="PROSITE" id="PS51257">
    <property type="entry name" value="PROKAR_LIPOPROTEIN"/>
    <property type="match status" value="1"/>
</dbReference>
<dbReference type="Proteomes" id="UP000314285">
    <property type="component" value="Unassembled WGS sequence"/>
</dbReference>
<keyword evidence="3 4" id="KW-0443">Lipid metabolism</keyword>
<evidence type="ECO:0000313" key="8">
    <source>
        <dbReference type="EMBL" id="TNX93325.1"/>
    </source>
</evidence>
<evidence type="ECO:0000256" key="5">
    <source>
        <dbReference type="SAM" id="MobiDB-lite"/>
    </source>
</evidence>
<dbReference type="KEGG" id="arj:DOM24_02875"/>
<dbReference type="CDD" id="cd07205">
    <property type="entry name" value="Pat_PNPLA6_PNPLA7_NTE1_like"/>
    <property type="match status" value="1"/>
</dbReference>
<accession>A0A2T1IX35</accession>
<dbReference type="InterPro" id="IPR002641">
    <property type="entry name" value="PNPLA_dom"/>
</dbReference>
<evidence type="ECO:0000256" key="2">
    <source>
        <dbReference type="ARBA" id="ARBA00022963"/>
    </source>
</evidence>
<proteinExistence type="predicted"/>
<dbReference type="InterPro" id="IPR016035">
    <property type="entry name" value="Acyl_Trfase/lysoPLipase"/>
</dbReference>
<name>A0A2T1IX35_ACIRA</name>
<dbReference type="GO" id="GO:0016042">
    <property type="term" value="P:lipid catabolic process"/>
    <property type="evidence" value="ECO:0007669"/>
    <property type="project" value="UniProtKB-UniRule"/>
</dbReference>
<protein>
    <submittedName>
        <fullName evidence="7">Alpha/beta hydrolase</fullName>
    </submittedName>
    <submittedName>
        <fullName evidence="8">Patatin-like phospholipase family protein</fullName>
    </submittedName>
</protein>
<keyword evidence="2 4" id="KW-0442">Lipid degradation</keyword>
<evidence type="ECO:0000313" key="10">
    <source>
        <dbReference type="Proteomes" id="UP000314285"/>
    </source>
</evidence>
<feature type="active site" description="Nucleophile" evidence="4">
    <location>
        <position position="92"/>
    </location>
</feature>
<dbReference type="STRING" id="40216.GCA_001917365_02503"/>
<dbReference type="EMBL" id="VFBM01000002">
    <property type="protein sequence ID" value="TNX93325.1"/>
    <property type="molecule type" value="Genomic_DNA"/>
</dbReference>
<evidence type="ECO:0000256" key="4">
    <source>
        <dbReference type="PROSITE-ProRule" id="PRU01161"/>
    </source>
</evidence>
<dbReference type="PROSITE" id="PS51635">
    <property type="entry name" value="PNPLA"/>
    <property type="match status" value="1"/>
</dbReference>
<comment type="caution">
    <text evidence="4">Lacks conserved residue(s) required for the propagation of feature annotation.</text>
</comment>
<feature type="compositionally biased region" description="Polar residues" evidence="5">
    <location>
        <begin position="320"/>
        <end position="334"/>
    </location>
</feature>
<sequence length="334" mass="36813">MKQLTFCLLWMSLVGLTGCQHFKTSEPQAAQMVTDARAQFEKVPFAQIKTVEQRPVVALVLGSGGARGYAHIGVIEVLEQQGIRPDFIVGTSAGSIVGSIYASGKSAKELRSIALNMKATDVRDITLDMKGFFDGKKVEDYINQQVDNMPLEKMKIPFYAVATELKEGARTVFNYGNTGQAVRASASIPSMFIPTRIGDKEYVDGGLTSPVPVEVARDLGADIIIAVDILAQPTHTETSNVWGLFNQNINIMQNRLANEELKYADIVIQPDLREKAHIFDVRGREASMQAGREATLEKLEMIELAIETKHNNQQRDDQKNLTALNDTAAVKTNR</sequence>
<gene>
    <name evidence="7" type="ORF">DIC32_01930</name>
    <name evidence="8" type="ORF">FHY67_02375</name>
</gene>
<reference evidence="7 9" key="1">
    <citation type="journal article" date="2018" name="Nat. Biotechnol.">
        <title>A standardized bacterial taxonomy based on genome phylogeny substantially revises the tree of life.</title>
        <authorList>
            <person name="Parks D.H."/>
            <person name="Chuvochina M."/>
            <person name="Waite D.W."/>
            <person name="Rinke C."/>
            <person name="Skarshewski A."/>
            <person name="Chaumeil P.A."/>
            <person name="Hugenholtz P."/>
        </authorList>
    </citation>
    <scope>NUCLEOTIDE SEQUENCE [LARGE SCALE GENOMIC DNA]</scope>
    <source>
        <strain evidence="7">UBA10045</strain>
    </source>
</reference>
<feature type="compositionally biased region" description="Basic and acidic residues" evidence="5">
    <location>
        <begin position="310"/>
        <end position="319"/>
    </location>
</feature>
<dbReference type="GeneID" id="56305029"/>
<dbReference type="PANTHER" id="PTHR14226">
    <property type="entry name" value="NEUROPATHY TARGET ESTERASE/SWISS CHEESE D.MELANOGASTER"/>
    <property type="match status" value="1"/>
</dbReference>
<dbReference type="GO" id="GO:0016787">
    <property type="term" value="F:hydrolase activity"/>
    <property type="evidence" value="ECO:0007669"/>
    <property type="project" value="UniProtKB-UniRule"/>
</dbReference>
<dbReference type="Gene3D" id="3.40.1090.10">
    <property type="entry name" value="Cytosolic phospholipase A2 catalytic domain"/>
    <property type="match status" value="2"/>
</dbReference>
<comment type="caution">
    <text evidence="8">The sequence shown here is derived from an EMBL/GenBank/DDBJ whole genome shotgun (WGS) entry which is preliminary data.</text>
</comment>
<evidence type="ECO:0000259" key="6">
    <source>
        <dbReference type="PROSITE" id="PS51635"/>
    </source>
</evidence>
<organism evidence="8 10">
    <name type="scientific">Acinetobacter radioresistens</name>
    <dbReference type="NCBI Taxonomy" id="40216"/>
    <lineage>
        <taxon>Bacteria</taxon>
        <taxon>Pseudomonadati</taxon>
        <taxon>Pseudomonadota</taxon>
        <taxon>Gammaproteobacteria</taxon>
        <taxon>Moraxellales</taxon>
        <taxon>Moraxellaceae</taxon>
        <taxon>Acinetobacter</taxon>
    </lineage>
</organism>
<feature type="short sequence motif" description="DGA/G" evidence="4">
    <location>
        <begin position="204"/>
        <end position="206"/>
    </location>
</feature>
<dbReference type="Proteomes" id="UP000262257">
    <property type="component" value="Unassembled WGS sequence"/>
</dbReference>
<evidence type="ECO:0000313" key="9">
    <source>
        <dbReference type="Proteomes" id="UP000262257"/>
    </source>
</evidence>
<feature type="region of interest" description="Disordered" evidence="5">
    <location>
        <begin position="310"/>
        <end position="334"/>
    </location>
</feature>
<dbReference type="Pfam" id="PF01734">
    <property type="entry name" value="Patatin"/>
    <property type="match status" value="1"/>
</dbReference>
<evidence type="ECO:0000313" key="7">
    <source>
        <dbReference type="EMBL" id="HCM30554.1"/>
    </source>
</evidence>
<reference evidence="8 10" key="2">
    <citation type="submission" date="2019-06" db="EMBL/GenBank/DDBJ databases">
        <title>Genome of Acinetobacter radioresistens APH1, a phenol degrading strain.</title>
        <authorList>
            <person name="Liu Y."/>
        </authorList>
    </citation>
    <scope>NUCLEOTIDE SEQUENCE [LARGE SCALE GENOMIC DNA]</scope>
    <source>
        <strain evidence="8 10">APH1</strain>
    </source>
</reference>
<dbReference type="SUPFAM" id="SSF52151">
    <property type="entry name" value="FabD/lysophospholipase-like"/>
    <property type="match status" value="1"/>
</dbReference>